<dbReference type="RefSeq" id="WP_046100251.1">
    <property type="nucleotide sequence ID" value="NZ_CP015535.1"/>
</dbReference>
<dbReference type="SUPFAM" id="SSF46579">
    <property type="entry name" value="Prefoldin"/>
    <property type="match status" value="1"/>
</dbReference>
<gene>
    <name evidence="2" type="ORF">VV61_09100</name>
</gene>
<dbReference type="Gene3D" id="1.20.5.340">
    <property type="match status" value="1"/>
</dbReference>
<evidence type="ECO:0000313" key="3">
    <source>
        <dbReference type="Proteomes" id="UP000033530"/>
    </source>
</evidence>
<sequence length="120" mass="13362">MNEPTEIKYSLDESGEPYFAATHIQAVQGLNFNEDEDLSTVIFNLQKEVNKVSEENTNLRNTVEYSKTKISELNTNIETSKNTIETLKTKTGSLEVTVKNLQDEIEQLKGSSTNEGGSGE</sequence>
<keyword evidence="1" id="KW-0175">Coiled coil</keyword>
<evidence type="ECO:0000313" key="2">
    <source>
        <dbReference type="EMBL" id="KKB24758.1"/>
    </source>
</evidence>
<dbReference type="EMBL" id="LAIU01000006">
    <property type="protein sequence ID" value="KKB24758.1"/>
    <property type="molecule type" value="Genomic_DNA"/>
</dbReference>
<dbReference type="Proteomes" id="UP000033530">
    <property type="component" value="Unassembled WGS sequence"/>
</dbReference>
<protein>
    <submittedName>
        <fullName evidence="2">Uncharacterized protein</fullName>
    </submittedName>
</protein>
<accession>A0AAJ0JNY3</accession>
<dbReference type="AlphaFoldDB" id="A0AAJ0JNY3"/>
<reference evidence="2 3" key="1">
    <citation type="submission" date="2015-03" db="EMBL/GenBank/DDBJ databases">
        <title>Draft Genome Sequence of S. carnosus subsp. utilis LTH 7013, Isolated from South Tirolean Ham.</title>
        <authorList>
            <person name="Mueller A."/>
            <person name="Huptas C."/>
            <person name="Wenning M."/>
            <person name="Weiss A."/>
            <person name="Schmidt H."/>
        </authorList>
    </citation>
    <scope>NUCLEOTIDE SEQUENCE [LARGE SCALE GENOMIC DNA]</scope>
    <source>
        <strain evidence="2 3">LTH7013</strain>
    </source>
</reference>
<comment type="caution">
    <text evidence="2">The sequence shown here is derived from an EMBL/GenBank/DDBJ whole genome shotgun (WGS) entry which is preliminary data.</text>
</comment>
<evidence type="ECO:0000256" key="1">
    <source>
        <dbReference type="SAM" id="Coils"/>
    </source>
</evidence>
<feature type="coiled-coil region" evidence="1">
    <location>
        <begin position="42"/>
        <end position="104"/>
    </location>
</feature>
<name>A0AAJ0JNY3_STACA</name>
<organism evidence="2 3">
    <name type="scientific">Staphylococcus carnosus</name>
    <dbReference type="NCBI Taxonomy" id="1281"/>
    <lineage>
        <taxon>Bacteria</taxon>
        <taxon>Bacillati</taxon>
        <taxon>Bacillota</taxon>
        <taxon>Bacilli</taxon>
        <taxon>Bacillales</taxon>
        <taxon>Staphylococcaceae</taxon>
        <taxon>Staphylococcus</taxon>
    </lineage>
</organism>
<proteinExistence type="predicted"/>